<dbReference type="EMBL" id="QZAA01000066">
    <property type="protein sequence ID" value="RQD77497.1"/>
    <property type="molecule type" value="Genomic_DNA"/>
</dbReference>
<proteinExistence type="predicted"/>
<evidence type="ECO:0000313" key="4">
    <source>
        <dbReference type="Proteomes" id="UP000285138"/>
    </source>
</evidence>
<reference evidence="3 4" key="1">
    <citation type="submission" date="2018-08" db="EMBL/GenBank/DDBJ databases">
        <title>The metabolism and importance of syntrophic acetate oxidation coupled to methane or sulfide production in haloalkaline environments.</title>
        <authorList>
            <person name="Timmers P.H.A."/>
            <person name="Vavourakis C.D."/>
            <person name="Sorokin D.Y."/>
            <person name="Sinninghe Damste J.S."/>
            <person name="Muyzer G."/>
            <person name="Stams A.J.M."/>
            <person name="Plugge C.M."/>
        </authorList>
    </citation>
    <scope>NUCLEOTIDE SEQUENCE [LARGE SCALE GENOMIC DNA]</scope>
    <source>
        <strain evidence="3">MSAO_Bac1</strain>
    </source>
</reference>
<dbReference type="PANTHER" id="PTHR30032">
    <property type="entry name" value="N-ACETYLMURAMOYL-L-ALANINE AMIDASE-RELATED"/>
    <property type="match status" value="1"/>
</dbReference>
<dbReference type="NCBIfam" id="TIGR02669">
    <property type="entry name" value="SpoIID_LytB"/>
    <property type="match status" value="1"/>
</dbReference>
<feature type="domain" description="Sporulation stage II protein D amidase enhancer LytB N-terminal" evidence="2">
    <location>
        <begin position="128"/>
        <end position="218"/>
    </location>
</feature>
<dbReference type="PANTHER" id="PTHR30032:SF4">
    <property type="entry name" value="AMIDASE ENHANCER"/>
    <property type="match status" value="1"/>
</dbReference>
<dbReference type="InterPro" id="IPR013486">
    <property type="entry name" value="SpoIID/LytB"/>
</dbReference>
<dbReference type="Pfam" id="PF08486">
    <property type="entry name" value="SpoIID"/>
    <property type="match status" value="1"/>
</dbReference>
<dbReference type="InterPro" id="IPR051922">
    <property type="entry name" value="Bact_Sporulation_Assoc"/>
</dbReference>
<organism evidence="3 4">
    <name type="scientific">Candidatus Syntrophonatronum acetioxidans</name>
    <dbReference type="NCBI Taxonomy" id="1795816"/>
    <lineage>
        <taxon>Bacteria</taxon>
        <taxon>Bacillati</taxon>
        <taxon>Bacillota</taxon>
        <taxon>Clostridia</taxon>
        <taxon>Eubacteriales</taxon>
        <taxon>Syntrophomonadaceae</taxon>
        <taxon>Candidatus Syntrophonatronum</taxon>
    </lineage>
</organism>
<gene>
    <name evidence="3" type="ORF">D5R97_02190</name>
</gene>
<accession>A0A424YHD1</accession>
<dbReference type="GO" id="GO:0030435">
    <property type="term" value="P:sporulation resulting in formation of a cellular spore"/>
    <property type="evidence" value="ECO:0007669"/>
    <property type="project" value="InterPro"/>
</dbReference>
<sequence>MCKKIVIMVLFLTMVFPAYVQGNDAGNELPKLKVCILKEVSEVIAQVPSGYSLFNQHNDYKLEDLEGEVIFKASEKGIKVKASDGSFEEVLTGPIRIKKNGNAPCLVKIKETRYRGEIIISRQGSENKGTLQAINYLDVESYLRGVVPREMPVSWHMEALKAQAVTARTYALRSLGRHKNEGYDLCCGQHCQVYGGADAEFDRSDEAVKSTEGRVLTYQGQLAQTFYHATNGGHTEAPENVWSHSLPYLKSIPDPYDDPTREDIMVHHRAEWGPLELTRQDLKKRLESHGVDIGRLLEVRIKERASSGRVIDLEFVGTEGSYNALREKARTIFSYADKDGTSQPGLNSQMFDLEINTRVFIKTAEGKREVSRLEGAYALTAEGKKRINEENVHVKGAGGETFTVSAVPSMFTISGFGWGHGVGMSQNGAYNRAIAGHTYREILDFYFPGTGLEKWH</sequence>
<dbReference type="GO" id="GO:0030288">
    <property type="term" value="C:outer membrane-bounded periplasmic space"/>
    <property type="evidence" value="ECO:0007669"/>
    <property type="project" value="TreeGrafter"/>
</dbReference>
<evidence type="ECO:0000313" key="3">
    <source>
        <dbReference type="EMBL" id="RQD77497.1"/>
    </source>
</evidence>
<protein>
    <submittedName>
        <fullName evidence="3">SpoIID/LytB domain-containing protein</fullName>
    </submittedName>
</protein>
<dbReference type="Proteomes" id="UP000285138">
    <property type="component" value="Unassembled WGS sequence"/>
</dbReference>
<keyword evidence="1" id="KW-0732">Signal</keyword>
<dbReference type="AlphaFoldDB" id="A0A424YHD1"/>
<feature type="signal peptide" evidence="1">
    <location>
        <begin position="1"/>
        <end position="20"/>
    </location>
</feature>
<evidence type="ECO:0000259" key="2">
    <source>
        <dbReference type="Pfam" id="PF08486"/>
    </source>
</evidence>
<comment type="caution">
    <text evidence="3">The sequence shown here is derived from an EMBL/GenBank/DDBJ whole genome shotgun (WGS) entry which is preliminary data.</text>
</comment>
<dbReference type="InterPro" id="IPR013693">
    <property type="entry name" value="SpoIID/LytB_N"/>
</dbReference>
<evidence type="ECO:0000256" key="1">
    <source>
        <dbReference type="SAM" id="SignalP"/>
    </source>
</evidence>
<feature type="chain" id="PRO_5038445415" evidence="1">
    <location>
        <begin position="21"/>
        <end position="456"/>
    </location>
</feature>
<name>A0A424YHD1_9FIRM</name>